<dbReference type="EMBL" id="AJ586567">
    <property type="protein sequence ID" value="CAE52321.1"/>
    <property type="molecule type" value="Genomic_DNA"/>
</dbReference>
<feature type="non-terminal residue" evidence="1">
    <location>
        <position position="49"/>
    </location>
</feature>
<dbReference type="AlphaFoldDB" id="Q70CB8"/>
<accession>Q70CB8</accession>
<name>Q70CB8_PNEJI</name>
<proteinExistence type="predicted"/>
<sequence>CIIHIGTFNLATTLSIFGSYLPPLISLTRLAPALIACSATSERKVSTLT</sequence>
<reference evidence="1" key="1">
    <citation type="submission" date="2003-10" db="EMBL/GenBank/DDBJ databases">
        <title>Pneumocystis jiroveci dihydropteroate synthase (DHPS) gene mutants in Germany - Are there sulfamethoxazole resistant Pneumocystis?</title>
        <authorList>
            <person name="Riebold D."/>
            <person name="Reisinger E.C."/>
        </authorList>
    </citation>
    <scope>NUCLEOTIDE SEQUENCE</scope>
    <source>
        <strain evidence="1">171</strain>
        <tissue evidence="1">Broncho-alveolar lavage</tissue>
    </source>
</reference>
<feature type="non-terminal residue" evidence="1">
    <location>
        <position position="1"/>
    </location>
</feature>
<evidence type="ECO:0000313" key="1">
    <source>
        <dbReference type="EMBL" id="CAE52321.1"/>
    </source>
</evidence>
<organism evidence="1">
    <name type="scientific">Pneumocystis jirovecii</name>
    <name type="common">Human pneumocystis pneumonia agent</name>
    <dbReference type="NCBI Taxonomy" id="42068"/>
    <lineage>
        <taxon>Eukaryota</taxon>
        <taxon>Fungi</taxon>
        <taxon>Dikarya</taxon>
        <taxon>Ascomycota</taxon>
        <taxon>Taphrinomycotina</taxon>
        <taxon>Pneumocystomycetes</taxon>
        <taxon>Pneumocystaceae</taxon>
        <taxon>Pneumocystis</taxon>
    </lineage>
</organism>
<protein>
    <submittedName>
        <fullName evidence="1">Dihydropteroate synthase</fullName>
    </submittedName>
</protein>
<gene>
    <name evidence="1" type="primary">DHPS</name>
</gene>